<keyword evidence="1" id="KW-0548">Nucleotidyltransferase</keyword>
<organism evidence="1 2">
    <name type="scientific">Paenibacillus mesotrionivorans</name>
    <dbReference type="NCBI Taxonomy" id="3160968"/>
    <lineage>
        <taxon>Bacteria</taxon>
        <taxon>Bacillati</taxon>
        <taxon>Bacillota</taxon>
        <taxon>Bacilli</taxon>
        <taxon>Bacillales</taxon>
        <taxon>Paenibacillaceae</taxon>
        <taxon>Paenibacillus</taxon>
    </lineage>
</organism>
<comment type="caution">
    <text evidence="1">The sequence shown here is derived from an EMBL/GenBank/DDBJ whole genome shotgun (WGS) entry which is preliminary data.</text>
</comment>
<keyword evidence="1" id="KW-0808">Transferase</keyword>
<evidence type="ECO:0000313" key="2">
    <source>
        <dbReference type="Proteomes" id="UP001631969"/>
    </source>
</evidence>
<evidence type="ECO:0000313" key="1">
    <source>
        <dbReference type="EMBL" id="MFM9329994.1"/>
    </source>
</evidence>
<dbReference type="EMBL" id="JBJURJ010000011">
    <property type="protein sequence ID" value="MFM9329994.1"/>
    <property type="molecule type" value="Genomic_DNA"/>
</dbReference>
<name>A0ACC7P142_9BACL</name>
<sequence>MNRHGKWYAAGFTVVSILLSLQLEFSVWDFRYSHLVMAGLSLTVIWLFGIGYDRAMNLAVRDDLTRAYNRRFLNHSIPTLLNKAAKKGEILTLTILDCDDFKKINDENGHHTGDTVLQGIAKLIIKHTRNEDLLVRLGGDEFVLVTRHSTYGSTLTVIERLRQELDILAKEMNLTLSVSAGTAVFPDDGHRLEDLIRMADFRMYQSKLMRKEASAYAALGLSVDEEQHMKQA</sequence>
<protein>
    <submittedName>
        <fullName evidence="1">GGDEF domain-containing protein</fullName>
        <ecNumber evidence="1">2.7.7.65</ecNumber>
    </submittedName>
</protein>
<reference evidence="1" key="1">
    <citation type="submission" date="2024-12" db="EMBL/GenBank/DDBJ databases">
        <authorList>
            <person name="Wu N."/>
        </authorList>
    </citation>
    <scope>NUCLEOTIDE SEQUENCE</scope>
    <source>
        <strain evidence="1">P15</strain>
    </source>
</reference>
<dbReference type="Proteomes" id="UP001631969">
    <property type="component" value="Unassembled WGS sequence"/>
</dbReference>
<keyword evidence="2" id="KW-1185">Reference proteome</keyword>
<gene>
    <name evidence="1" type="ORF">ACI1P1_16985</name>
</gene>
<proteinExistence type="predicted"/>
<dbReference type="EC" id="2.7.7.65" evidence="1"/>
<accession>A0ACC7P142</accession>